<feature type="compositionally biased region" description="Polar residues" evidence="2">
    <location>
        <begin position="166"/>
        <end position="195"/>
    </location>
</feature>
<feature type="compositionally biased region" description="Basic and acidic residues" evidence="2">
    <location>
        <begin position="273"/>
        <end position="295"/>
    </location>
</feature>
<evidence type="ECO:0000259" key="3">
    <source>
        <dbReference type="PROSITE" id="PS50969"/>
    </source>
</evidence>
<dbReference type="PANTHER" id="PTHR12210">
    <property type="entry name" value="DULLARD PROTEIN PHOSPHATASE"/>
    <property type="match status" value="1"/>
</dbReference>
<protein>
    <recommendedName>
        <fullName evidence="1">Mitochondrial import inner membrane translocase subunit TIM50</fullName>
    </recommendedName>
</protein>
<evidence type="ECO:0000313" key="5">
    <source>
        <dbReference type="Proteomes" id="UP001221413"/>
    </source>
</evidence>
<dbReference type="AlphaFoldDB" id="A0AAD6J8E4"/>
<dbReference type="GO" id="GO:0015031">
    <property type="term" value="P:protein transport"/>
    <property type="evidence" value="ECO:0007669"/>
    <property type="project" value="UniProtKB-KW"/>
</dbReference>
<dbReference type="InterPro" id="IPR050365">
    <property type="entry name" value="TIM50"/>
</dbReference>
<comment type="function">
    <text evidence="1">Essential component of the TIM23 complex, a complex that mediates the translocation of transit peptide-containing proteins across the mitochondrial inner membrane.</text>
</comment>
<evidence type="ECO:0000256" key="1">
    <source>
        <dbReference type="RuleBase" id="RU365079"/>
    </source>
</evidence>
<keyword evidence="5" id="KW-1185">Reference proteome</keyword>
<dbReference type="InterPro" id="IPR023214">
    <property type="entry name" value="HAD_sf"/>
</dbReference>
<comment type="similarity">
    <text evidence="1">Belongs to the TIM50 family.</text>
</comment>
<dbReference type="SMART" id="SM00577">
    <property type="entry name" value="CPDc"/>
    <property type="match status" value="1"/>
</dbReference>
<keyword evidence="1" id="KW-0653">Protein transport</keyword>
<dbReference type="Gene3D" id="3.40.50.1000">
    <property type="entry name" value="HAD superfamily/HAD-like"/>
    <property type="match status" value="1"/>
</dbReference>
<dbReference type="SUPFAM" id="SSF56784">
    <property type="entry name" value="HAD-like"/>
    <property type="match status" value="1"/>
</dbReference>
<reference evidence="4" key="1">
    <citation type="submission" date="2023-01" db="EMBL/GenBank/DDBJ databases">
        <title>The chitinases involved in constricting ring structure development in the nematode-trapping fungus Drechslerella dactyloides.</title>
        <authorList>
            <person name="Wang R."/>
            <person name="Zhang L."/>
            <person name="Tang P."/>
            <person name="Li S."/>
            <person name="Liang L."/>
        </authorList>
    </citation>
    <scope>NUCLEOTIDE SEQUENCE</scope>
    <source>
        <strain evidence="4">YMF1.00031</strain>
    </source>
</reference>
<dbReference type="PROSITE" id="PS50969">
    <property type="entry name" value="FCP1"/>
    <property type="match status" value="1"/>
</dbReference>
<sequence length="590" mass="66806">MPKKLTSSSKKALRPYPGSWVHPYATHATGRPEHVPSHLTMSQQGDSPPVGDEQGGKRRRRRSRRNKNKQQEIEESTEVSNLEALLAPLQVQESLPEIPSLQPPENTVASASEPTAPSTADHQPEQTRSELASALLAQLHGKSGRKPRHSKLRRIEAQMGLLAGAPSQQGDFAQAGQSRQFSTMAPNRPSPSNYPQRVYEELQKLSLSSAGSQSHLQTPAGQVREQHWLGRGRKKNQNQNQNQNGQNQPGRAGSPTVFSTTSDKPNTKRRSPRFNERTQSREPTKAERTLDDVTFKESTGGRSTRRRGVKQDKEIKLPPPPPSPSYLELASEPTTLVANPAQRQLLVILDLNGTLFYRERLRNGLKDKNTPYARPGLSSFFEYLFREHHVVFFSSAMQATVLQLLQSILKPEYRSKVARIFTREDMGIPEEYYHSKVSTFKRLTMVWRSLQLHHHSWSFSQRDTILLDDSPDKASTEPHNHLEVPEYNAELHAGGGDWVLRRAAGYIEEARKWDNVSSYVRSNPFDAEKEYEPPVGWEDYKSDLPAPVRMVSRVAPEETARFHERYQQDVARGVARPYSIRGLIAEHRNL</sequence>
<comment type="caution">
    <text evidence="4">The sequence shown here is derived from an EMBL/GenBank/DDBJ whole genome shotgun (WGS) entry which is preliminary data.</text>
</comment>
<dbReference type="GO" id="GO:0005744">
    <property type="term" value="C:TIM23 mitochondrial import inner membrane translocase complex"/>
    <property type="evidence" value="ECO:0007669"/>
    <property type="project" value="UniProtKB-UniRule"/>
</dbReference>
<comment type="subcellular location">
    <subcellularLocation>
        <location evidence="1">Mitochondrion inner membrane</location>
        <topology evidence="1">Single-pass membrane protein</topology>
    </subcellularLocation>
</comment>
<gene>
    <name evidence="4" type="ORF">Dda_0948</name>
</gene>
<dbReference type="InterPro" id="IPR004274">
    <property type="entry name" value="FCP1_dom"/>
</dbReference>
<dbReference type="InterPro" id="IPR036412">
    <property type="entry name" value="HAD-like_sf"/>
</dbReference>
<evidence type="ECO:0000313" key="4">
    <source>
        <dbReference type="EMBL" id="KAJ6264796.1"/>
    </source>
</evidence>
<keyword evidence="1" id="KW-0811">Translocation</keyword>
<feature type="domain" description="FCP1 homology" evidence="3">
    <location>
        <begin position="340"/>
        <end position="510"/>
    </location>
</feature>
<comment type="subunit">
    <text evidence="1">Component of the TIM23 complex.</text>
</comment>
<feature type="compositionally biased region" description="Low complexity" evidence="2">
    <location>
        <begin position="237"/>
        <end position="248"/>
    </location>
</feature>
<dbReference type="Pfam" id="PF03031">
    <property type="entry name" value="NIF"/>
    <property type="match status" value="1"/>
</dbReference>
<keyword evidence="1" id="KW-0496">Mitochondrion</keyword>
<proteinExistence type="inferred from homology"/>
<name>A0AAD6J8E4_DREDA</name>
<feature type="region of interest" description="Disordered" evidence="2">
    <location>
        <begin position="1"/>
        <end position="129"/>
    </location>
</feature>
<feature type="region of interest" description="Disordered" evidence="2">
    <location>
        <begin position="233"/>
        <end position="327"/>
    </location>
</feature>
<accession>A0AAD6J8E4</accession>
<feature type="compositionally biased region" description="Polar residues" evidence="2">
    <location>
        <begin position="1"/>
        <end position="10"/>
    </location>
</feature>
<feature type="compositionally biased region" description="Low complexity" evidence="2">
    <location>
        <begin position="109"/>
        <end position="120"/>
    </location>
</feature>
<keyword evidence="1" id="KW-0809">Transit peptide</keyword>
<feature type="region of interest" description="Disordered" evidence="2">
    <location>
        <begin position="160"/>
        <end position="195"/>
    </location>
</feature>
<evidence type="ECO:0000256" key="2">
    <source>
        <dbReference type="SAM" id="MobiDB-lite"/>
    </source>
</evidence>
<dbReference type="Proteomes" id="UP001221413">
    <property type="component" value="Unassembled WGS sequence"/>
</dbReference>
<dbReference type="EMBL" id="JAQGDS010000001">
    <property type="protein sequence ID" value="KAJ6264796.1"/>
    <property type="molecule type" value="Genomic_DNA"/>
</dbReference>
<keyword evidence="1" id="KW-0813">Transport</keyword>
<feature type="compositionally biased region" description="Basic residues" evidence="2">
    <location>
        <begin position="57"/>
        <end position="68"/>
    </location>
</feature>
<organism evidence="4 5">
    <name type="scientific">Drechslerella dactyloides</name>
    <name type="common">Nematode-trapping fungus</name>
    <name type="synonym">Arthrobotrys dactyloides</name>
    <dbReference type="NCBI Taxonomy" id="74499"/>
    <lineage>
        <taxon>Eukaryota</taxon>
        <taxon>Fungi</taxon>
        <taxon>Dikarya</taxon>
        <taxon>Ascomycota</taxon>
        <taxon>Pezizomycotina</taxon>
        <taxon>Orbiliomycetes</taxon>
        <taxon>Orbiliales</taxon>
        <taxon>Orbiliaceae</taxon>
        <taxon>Drechslerella</taxon>
    </lineage>
</organism>